<dbReference type="InterPro" id="IPR006076">
    <property type="entry name" value="FAD-dep_OxRdtase"/>
</dbReference>
<accession>A0A8H7NEA3</accession>
<reference evidence="8" key="1">
    <citation type="submission" date="2020-10" db="EMBL/GenBank/DDBJ databases">
        <title>High-Quality Genome Resource of Clonostachys rosea strain S41 by Oxford Nanopore Long-Read Sequencing.</title>
        <authorList>
            <person name="Wang H."/>
        </authorList>
    </citation>
    <scope>NUCLEOTIDE SEQUENCE</scope>
    <source>
        <strain evidence="8">S41</strain>
    </source>
</reference>
<dbReference type="Gene3D" id="3.50.50.60">
    <property type="entry name" value="FAD/NAD(P)-binding domain"/>
    <property type="match status" value="2"/>
</dbReference>
<keyword evidence="6" id="KW-0472">Membrane</keyword>
<dbReference type="AlphaFoldDB" id="A0A8H7NEA3"/>
<keyword evidence="5" id="KW-0560">Oxidoreductase</keyword>
<comment type="cofactor">
    <cofactor evidence="1">
        <name>FAD</name>
        <dbReference type="ChEBI" id="CHEBI:57692"/>
    </cofactor>
</comment>
<feature type="domain" description="FAD dependent oxidoreductase" evidence="7">
    <location>
        <begin position="8"/>
        <end position="269"/>
    </location>
</feature>
<evidence type="ECO:0000313" key="9">
    <source>
        <dbReference type="Proteomes" id="UP000616885"/>
    </source>
</evidence>
<comment type="similarity">
    <text evidence="2">Belongs to the MSOX/MTOX family.</text>
</comment>
<comment type="caution">
    <text evidence="8">The sequence shown here is derived from an EMBL/GenBank/DDBJ whole genome shotgun (WGS) entry which is preliminary data.</text>
</comment>
<evidence type="ECO:0000256" key="3">
    <source>
        <dbReference type="ARBA" id="ARBA00022630"/>
    </source>
</evidence>
<evidence type="ECO:0000256" key="6">
    <source>
        <dbReference type="SAM" id="Phobius"/>
    </source>
</evidence>
<proteinExistence type="inferred from homology"/>
<evidence type="ECO:0000313" key="8">
    <source>
        <dbReference type="EMBL" id="KAF9754222.1"/>
    </source>
</evidence>
<dbReference type="GO" id="GO:0050660">
    <property type="term" value="F:flavin adenine dinucleotide binding"/>
    <property type="evidence" value="ECO:0007669"/>
    <property type="project" value="InterPro"/>
</dbReference>
<dbReference type="InterPro" id="IPR036188">
    <property type="entry name" value="FAD/NAD-bd_sf"/>
</dbReference>
<evidence type="ECO:0000256" key="2">
    <source>
        <dbReference type="ARBA" id="ARBA00010989"/>
    </source>
</evidence>
<evidence type="ECO:0000259" key="7">
    <source>
        <dbReference type="Pfam" id="PF01266"/>
    </source>
</evidence>
<gene>
    <name evidence="8" type="ORF">IM811_012980</name>
</gene>
<evidence type="ECO:0000256" key="5">
    <source>
        <dbReference type="ARBA" id="ARBA00023002"/>
    </source>
</evidence>
<dbReference type="SUPFAM" id="SSF51905">
    <property type="entry name" value="FAD/NAD(P)-binding domain"/>
    <property type="match status" value="1"/>
</dbReference>
<protein>
    <recommendedName>
        <fullName evidence="7">FAD dependent oxidoreductase domain-containing protein</fullName>
    </recommendedName>
</protein>
<dbReference type="GO" id="GO:0008115">
    <property type="term" value="F:sarcosine oxidase activity"/>
    <property type="evidence" value="ECO:0007669"/>
    <property type="project" value="TreeGrafter"/>
</dbReference>
<evidence type="ECO:0000256" key="1">
    <source>
        <dbReference type="ARBA" id="ARBA00001974"/>
    </source>
</evidence>
<organism evidence="8 9">
    <name type="scientific">Bionectria ochroleuca</name>
    <name type="common">Gliocladium roseum</name>
    <dbReference type="NCBI Taxonomy" id="29856"/>
    <lineage>
        <taxon>Eukaryota</taxon>
        <taxon>Fungi</taxon>
        <taxon>Dikarya</taxon>
        <taxon>Ascomycota</taxon>
        <taxon>Pezizomycotina</taxon>
        <taxon>Sordariomycetes</taxon>
        <taxon>Hypocreomycetidae</taxon>
        <taxon>Hypocreales</taxon>
        <taxon>Bionectriaceae</taxon>
        <taxon>Clonostachys</taxon>
    </lineage>
</organism>
<keyword evidence="4" id="KW-0274">FAD</keyword>
<dbReference type="PANTHER" id="PTHR10961:SF15">
    <property type="entry name" value="FAD DEPENDENT OXIDOREDUCTASE DOMAIN-CONTAINING PROTEIN"/>
    <property type="match status" value="1"/>
</dbReference>
<keyword evidence="6" id="KW-0812">Transmembrane</keyword>
<keyword evidence="6" id="KW-1133">Transmembrane helix</keyword>
<name>A0A8H7NEA3_BIOOC</name>
<dbReference type="Pfam" id="PF01266">
    <property type="entry name" value="DAO"/>
    <property type="match status" value="1"/>
</dbReference>
<dbReference type="InterPro" id="IPR045170">
    <property type="entry name" value="MTOX"/>
</dbReference>
<sequence>MASPSSSFIIIGVGVFGLSTAIYLQHRGFKNVIIFDKQNYHKSAYSPFDGSDSASADSHKVIRSACGSKKPLQDLANRAIGTWKQWNVDSGVELSHSGWARVTDIGRPQDVDIDTFNTLKFAGLGDTQYFLNNDEDLKRAREQGWYGPRFDQFNRRERGLPLDGLLDANAGMVQADLACKYALQLAKSGRATTIFGPSQGEFIGFIRAENEPNRVIGIKTKDGKEHRADYVIVAAGPYTPQIVPELQSFVTATAGNLIFVKVPEHLRHKYEADVFPTWHGTTRGTLKVVV</sequence>
<dbReference type="EMBL" id="JADCTT010000004">
    <property type="protein sequence ID" value="KAF9754222.1"/>
    <property type="molecule type" value="Genomic_DNA"/>
</dbReference>
<evidence type="ECO:0000256" key="4">
    <source>
        <dbReference type="ARBA" id="ARBA00022827"/>
    </source>
</evidence>
<dbReference type="PANTHER" id="PTHR10961">
    <property type="entry name" value="PEROXISOMAL SARCOSINE OXIDASE"/>
    <property type="match status" value="1"/>
</dbReference>
<feature type="transmembrane region" description="Helical" evidence="6">
    <location>
        <begin position="6"/>
        <end position="24"/>
    </location>
</feature>
<dbReference type="Proteomes" id="UP000616885">
    <property type="component" value="Unassembled WGS sequence"/>
</dbReference>
<keyword evidence="3" id="KW-0285">Flavoprotein</keyword>